<evidence type="ECO:0000313" key="2">
    <source>
        <dbReference type="EMBL" id="RKT67110.1"/>
    </source>
</evidence>
<proteinExistence type="predicted"/>
<comment type="caution">
    <text evidence="2">The sequence shown here is derived from an EMBL/GenBank/DDBJ whole genome shotgun (WGS) entry which is preliminary data.</text>
</comment>
<feature type="signal peptide" evidence="1">
    <location>
        <begin position="1"/>
        <end position="25"/>
    </location>
</feature>
<sequence>MATGTATIDLIAGLVALLSARPGLATVQVADAYPTSGLQNEAIWAEDAESDAEFPVMKAGTKKVDETVTTDWVIQVLMNDGSDQITADRRAAEIFGEFQQQLAESPQVVDAVMWAELASWRLRRGQLATGGHGSRYEIALRHKARLSP</sequence>
<evidence type="ECO:0000313" key="3">
    <source>
        <dbReference type="Proteomes" id="UP000272729"/>
    </source>
</evidence>
<accession>A0A495WZR2</accession>
<dbReference type="AlphaFoldDB" id="A0A495WZR2"/>
<organism evidence="2 3">
    <name type="scientific">Saccharothrix variisporea</name>
    <dbReference type="NCBI Taxonomy" id="543527"/>
    <lineage>
        <taxon>Bacteria</taxon>
        <taxon>Bacillati</taxon>
        <taxon>Actinomycetota</taxon>
        <taxon>Actinomycetes</taxon>
        <taxon>Pseudonocardiales</taxon>
        <taxon>Pseudonocardiaceae</taxon>
        <taxon>Saccharothrix</taxon>
    </lineage>
</organism>
<dbReference type="OrthoDB" id="3696388at2"/>
<dbReference type="RefSeq" id="WP_121217169.1">
    <property type="nucleotide sequence ID" value="NZ_JBIUBA010000046.1"/>
</dbReference>
<keyword evidence="1" id="KW-0732">Signal</keyword>
<evidence type="ECO:0000256" key="1">
    <source>
        <dbReference type="SAM" id="SignalP"/>
    </source>
</evidence>
<dbReference type="Proteomes" id="UP000272729">
    <property type="component" value="Unassembled WGS sequence"/>
</dbReference>
<protein>
    <recommendedName>
        <fullName evidence="4">DUF3168 domain-containing protein</fullName>
    </recommendedName>
</protein>
<feature type="chain" id="PRO_5039717309" description="DUF3168 domain-containing protein" evidence="1">
    <location>
        <begin position="26"/>
        <end position="148"/>
    </location>
</feature>
<gene>
    <name evidence="2" type="ORF">DFJ66_0278</name>
</gene>
<dbReference type="EMBL" id="RBXR01000001">
    <property type="protein sequence ID" value="RKT67110.1"/>
    <property type="molecule type" value="Genomic_DNA"/>
</dbReference>
<reference evidence="2 3" key="1">
    <citation type="submission" date="2018-10" db="EMBL/GenBank/DDBJ databases">
        <title>Sequencing the genomes of 1000 actinobacteria strains.</title>
        <authorList>
            <person name="Klenk H.-P."/>
        </authorList>
    </citation>
    <scope>NUCLEOTIDE SEQUENCE [LARGE SCALE GENOMIC DNA]</scope>
    <source>
        <strain evidence="2 3">DSM 43911</strain>
    </source>
</reference>
<keyword evidence="3" id="KW-1185">Reference proteome</keyword>
<evidence type="ECO:0008006" key="4">
    <source>
        <dbReference type="Google" id="ProtNLM"/>
    </source>
</evidence>
<name>A0A495WZR2_9PSEU</name>